<dbReference type="AlphaFoldDB" id="A0A6L9EIX8"/>
<dbReference type="InterPro" id="IPR025713">
    <property type="entry name" value="MotB-like_N_dom"/>
</dbReference>
<organism evidence="9 10">
    <name type="scientific">Clostridium butyricum</name>
    <dbReference type="NCBI Taxonomy" id="1492"/>
    <lineage>
        <taxon>Bacteria</taxon>
        <taxon>Bacillati</taxon>
        <taxon>Bacillota</taxon>
        <taxon>Clostridia</taxon>
        <taxon>Eubacteriales</taxon>
        <taxon>Clostridiaceae</taxon>
        <taxon>Clostridium</taxon>
    </lineage>
</organism>
<gene>
    <name evidence="9" type="ORF">GND98_000820</name>
</gene>
<comment type="caution">
    <text evidence="9">The sequence shown here is derived from an EMBL/GenBank/DDBJ whole genome shotgun (WGS) entry which is preliminary data.</text>
</comment>
<keyword evidence="6 7" id="KW-0472">Membrane</keyword>
<dbReference type="PANTHER" id="PTHR30329:SF21">
    <property type="entry name" value="LIPOPROTEIN YIAD-RELATED"/>
    <property type="match status" value="1"/>
</dbReference>
<dbReference type="Pfam" id="PF13677">
    <property type="entry name" value="MotB_plug"/>
    <property type="match status" value="1"/>
</dbReference>
<keyword evidence="5" id="KW-1133">Transmembrane helix</keyword>
<evidence type="ECO:0000256" key="7">
    <source>
        <dbReference type="PROSITE-ProRule" id="PRU00473"/>
    </source>
</evidence>
<comment type="subcellular location">
    <subcellularLocation>
        <location evidence="1">Cell membrane</location>
        <topology evidence="1">Single-pass membrane protein</topology>
    </subcellularLocation>
</comment>
<evidence type="ECO:0000256" key="3">
    <source>
        <dbReference type="ARBA" id="ARBA00022475"/>
    </source>
</evidence>
<reference evidence="9 10" key="1">
    <citation type="submission" date="2020-01" db="EMBL/GenBank/DDBJ databases">
        <title>Genome sequence of a 1,3-propanediol producer, Clostridium butyricum S3.</title>
        <authorList>
            <person name="Zhou J."/>
        </authorList>
    </citation>
    <scope>NUCLEOTIDE SEQUENCE [LARGE SCALE GENOMIC DNA]</scope>
    <source>
        <strain evidence="9 10">S3</strain>
    </source>
</reference>
<sequence length="244" mass="27277">MARKKKSSNNELTGDEWLGTYSDCVTLLMTFFVLLYSMSTVDAQKVQAISQAFSIMSGKSADSILQYDMYQGSQPVLGGESKVENTIQQSENVDKKNMYENVKEFVDKNQLNTTIDIAQDENGVVLQLRDNILFESGKADLIDGSSEILDKINTLISTLPNSIVIEGHTDNVPISTSIYKDNWDLSTARASNVLRYFTQLKGQDPTRFSAAGYGEYKPKVDNSTDENRAQNRRVNILIVSNNEE</sequence>
<dbReference type="InterPro" id="IPR006665">
    <property type="entry name" value="OmpA-like"/>
</dbReference>
<evidence type="ECO:0000259" key="8">
    <source>
        <dbReference type="PROSITE" id="PS51123"/>
    </source>
</evidence>
<name>A0A6L9EIX8_CLOBU</name>
<dbReference type="Pfam" id="PF00691">
    <property type="entry name" value="OmpA"/>
    <property type="match status" value="1"/>
</dbReference>
<evidence type="ECO:0000256" key="5">
    <source>
        <dbReference type="ARBA" id="ARBA00022989"/>
    </source>
</evidence>
<dbReference type="CDD" id="cd07185">
    <property type="entry name" value="OmpA_C-like"/>
    <property type="match status" value="1"/>
</dbReference>
<evidence type="ECO:0000313" key="9">
    <source>
        <dbReference type="EMBL" id="NAS16448.1"/>
    </source>
</evidence>
<dbReference type="Gene3D" id="3.30.1330.60">
    <property type="entry name" value="OmpA-like domain"/>
    <property type="match status" value="1"/>
</dbReference>
<feature type="domain" description="OmpA-like" evidence="8">
    <location>
        <begin position="121"/>
        <end position="242"/>
    </location>
</feature>
<evidence type="ECO:0000313" key="10">
    <source>
        <dbReference type="Proteomes" id="UP000474042"/>
    </source>
</evidence>
<accession>A0A6L9EIX8</accession>
<evidence type="ECO:0000256" key="2">
    <source>
        <dbReference type="ARBA" id="ARBA00008914"/>
    </source>
</evidence>
<evidence type="ECO:0000256" key="1">
    <source>
        <dbReference type="ARBA" id="ARBA00004162"/>
    </source>
</evidence>
<dbReference type="PROSITE" id="PS51123">
    <property type="entry name" value="OMPA_2"/>
    <property type="match status" value="1"/>
</dbReference>
<keyword evidence="4" id="KW-0812">Transmembrane</keyword>
<dbReference type="Proteomes" id="UP000474042">
    <property type="component" value="Unassembled WGS sequence"/>
</dbReference>
<dbReference type="InterPro" id="IPR050330">
    <property type="entry name" value="Bact_OuterMem_StrucFunc"/>
</dbReference>
<proteinExistence type="inferred from homology"/>
<dbReference type="SUPFAM" id="SSF103088">
    <property type="entry name" value="OmpA-like"/>
    <property type="match status" value="1"/>
</dbReference>
<keyword evidence="3" id="KW-1003">Cell membrane</keyword>
<dbReference type="GO" id="GO:0005886">
    <property type="term" value="C:plasma membrane"/>
    <property type="evidence" value="ECO:0007669"/>
    <property type="project" value="UniProtKB-SubCell"/>
</dbReference>
<evidence type="ECO:0000256" key="4">
    <source>
        <dbReference type="ARBA" id="ARBA00022692"/>
    </source>
</evidence>
<dbReference type="InterPro" id="IPR036737">
    <property type="entry name" value="OmpA-like_sf"/>
</dbReference>
<evidence type="ECO:0000256" key="6">
    <source>
        <dbReference type="ARBA" id="ARBA00023136"/>
    </source>
</evidence>
<comment type="similarity">
    <text evidence="2">Belongs to the MotB family.</text>
</comment>
<dbReference type="PANTHER" id="PTHR30329">
    <property type="entry name" value="STATOR ELEMENT OF FLAGELLAR MOTOR COMPLEX"/>
    <property type="match status" value="1"/>
</dbReference>
<protein>
    <submittedName>
        <fullName evidence="9">OmpA family protein</fullName>
    </submittedName>
</protein>
<dbReference type="EMBL" id="WOFV02000002">
    <property type="protein sequence ID" value="NAS16448.1"/>
    <property type="molecule type" value="Genomic_DNA"/>
</dbReference>